<name>A0A419WAP6_9BACT</name>
<organism evidence="1 2">
    <name type="scientific">Mangrovibacterium diazotrophicum</name>
    <dbReference type="NCBI Taxonomy" id="1261403"/>
    <lineage>
        <taxon>Bacteria</taxon>
        <taxon>Pseudomonadati</taxon>
        <taxon>Bacteroidota</taxon>
        <taxon>Bacteroidia</taxon>
        <taxon>Marinilabiliales</taxon>
        <taxon>Prolixibacteraceae</taxon>
        <taxon>Mangrovibacterium</taxon>
    </lineage>
</organism>
<dbReference type="OrthoDB" id="1117838at2"/>
<accession>A0A419WAP6</accession>
<evidence type="ECO:0000313" key="2">
    <source>
        <dbReference type="Proteomes" id="UP000283387"/>
    </source>
</evidence>
<evidence type="ECO:0000313" key="1">
    <source>
        <dbReference type="EMBL" id="RKD92538.1"/>
    </source>
</evidence>
<gene>
    <name evidence="1" type="ORF">BC643_2912</name>
</gene>
<reference evidence="1 2" key="1">
    <citation type="submission" date="2018-09" db="EMBL/GenBank/DDBJ databases">
        <title>Genomic Encyclopedia of Archaeal and Bacterial Type Strains, Phase II (KMG-II): from individual species to whole genera.</title>
        <authorList>
            <person name="Goeker M."/>
        </authorList>
    </citation>
    <scope>NUCLEOTIDE SEQUENCE [LARGE SCALE GENOMIC DNA]</scope>
    <source>
        <strain evidence="1 2">DSM 27148</strain>
    </source>
</reference>
<comment type="caution">
    <text evidence="1">The sequence shown here is derived from an EMBL/GenBank/DDBJ whole genome shotgun (WGS) entry which is preliminary data.</text>
</comment>
<protein>
    <recommendedName>
        <fullName evidence="3">DUF4249 family protein</fullName>
    </recommendedName>
</protein>
<evidence type="ECO:0008006" key="3">
    <source>
        <dbReference type="Google" id="ProtNLM"/>
    </source>
</evidence>
<dbReference type="Proteomes" id="UP000283387">
    <property type="component" value="Unassembled WGS sequence"/>
</dbReference>
<keyword evidence="2" id="KW-1185">Reference proteome</keyword>
<proteinExistence type="predicted"/>
<sequence length="273" mass="31007">MKNKLIIPFFIFGSLFLFSCQEENESEETANDPIVEAYVYEGSSNIDVKLSEIIPFQDLNSEDETMISNAEVSVSINGNEFLLDEKSDMPGHYTYDGSDMSIQAGQIISFYLRYNETDITAKTEVPEKPQDVQLSESVKYIEEINNLIDLANIGESSVEVSWSNPDNSYYYLTVKNIETDPETIDPNNYIPDVDGINTPPLPTDFSILWLNQLNDYGTYEIIVYKVNSEYVDLYNSRQQNSQTLNEPLTNIENGYGIFTAFAADTVYLEILKP</sequence>
<dbReference type="PROSITE" id="PS51257">
    <property type="entry name" value="PROKAR_LIPOPROTEIN"/>
    <property type="match status" value="1"/>
</dbReference>
<dbReference type="AlphaFoldDB" id="A0A419WAP6"/>
<dbReference type="RefSeq" id="WP_120273734.1">
    <property type="nucleotide sequence ID" value="NZ_RAPN01000001.1"/>
</dbReference>
<dbReference type="EMBL" id="RAPN01000001">
    <property type="protein sequence ID" value="RKD92538.1"/>
    <property type="molecule type" value="Genomic_DNA"/>
</dbReference>